<organism evidence="1 2">
    <name type="scientific">Litomosoides sigmodontis</name>
    <name type="common">Filarial nematode worm</name>
    <dbReference type="NCBI Taxonomy" id="42156"/>
    <lineage>
        <taxon>Eukaryota</taxon>
        <taxon>Metazoa</taxon>
        <taxon>Ecdysozoa</taxon>
        <taxon>Nematoda</taxon>
        <taxon>Chromadorea</taxon>
        <taxon>Rhabditida</taxon>
        <taxon>Spirurina</taxon>
        <taxon>Spiruromorpha</taxon>
        <taxon>Filarioidea</taxon>
        <taxon>Onchocercidae</taxon>
        <taxon>Litomosoides</taxon>
    </lineage>
</organism>
<proteinExistence type="predicted"/>
<name>A0A3P7KHD1_LITSI</name>
<sequence length="69" mass="8337">QQTGINQQQQNLNRFGELCWHEASCTHHHICWRDEKHRRTIISFRFTSHSFFPSNQFNPIWANGQKVKE</sequence>
<dbReference type="Proteomes" id="UP000277928">
    <property type="component" value="Unassembled WGS sequence"/>
</dbReference>
<keyword evidence="2" id="KW-1185">Reference proteome</keyword>
<feature type="non-terminal residue" evidence="1">
    <location>
        <position position="1"/>
    </location>
</feature>
<evidence type="ECO:0000313" key="2">
    <source>
        <dbReference type="Proteomes" id="UP000277928"/>
    </source>
</evidence>
<accession>A0A3P7KHD1</accession>
<dbReference type="AlphaFoldDB" id="A0A3P7KHD1"/>
<evidence type="ECO:0000313" key="1">
    <source>
        <dbReference type="EMBL" id="VDM92890.1"/>
    </source>
</evidence>
<dbReference type="EMBL" id="UYRX01002195">
    <property type="protein sequence ID" value="VDM92890.1"/>
    <property type="molecule type" value="Genomic_DNA"/>
</dbReference>
<protein>
    <submittedName>
        <fullName evidence="1">Uncharacterized protein</fullName>
    </submittedName>
</protein>
<reference evidence="1 2" key="1">
    <citation type="submission" date="2018-08" db="EMBL/GenBank/DDBJ databases">
        <authorList>
            <person name="Laetsch R D."/>
            <person name="Stevens L."/>
            <person name="Kumar S."/>
            <person name="Blaxter L. M."/>
        </authorList>
    </citation>
    <scope>NUCLEOTIDE SEQUENCE [LARGE SCALE GENOMIC DNA]</scope>
</reference>
<gene>
    <name evidence="1" type="ORF">NLS_LOCUS9966</name>
</gene>